<dbReference type="SUPFAM" id="SSF46785">
    <property type="entry name" value="Winged helix' DNA-binding domain"/>
    <property type="match status" value="1"/>
</dbReference>
<dbReference type="PANTHER" id="PTHR18964">
    <property type="entry name" value="ROK (REPRESSOR, ORF, KINASE) FAMILY"/>
    <property type="match status" value="1"/>
</dbReference>
<evidence type="ECO:0000313" key="4">
    <source>
        <dbReference type="Proteomes" id="UP001172708"/>
    </source>
</evidence>
<protein>
    <submittedName>
        <fullName evidence="3">ROK family transcriptional regulator</fullName>
    </submittedName>
</protein>
<comment type="caution">
    <text evidence="3">The sequence shown here is derived from an EMBL/GenBank/DDBJ whole genome shotgun (WGS) entry which is preliminary data.</text>
</comment>
<evidence type="ECO:0000313" key="3">
    <source>
        <dbReference type="EMBL" id="MDN4480696.1"/>
    </source>
</evidence>
<dbReference type="PANTHER" id="PTHR18964:SF149">
    <property type="entry name" value="BIFUNCTIONAL UDP-N-ACETYLGLUCOSAMINE 2-EPIMERASE_N-ACETYLMANNOSAMINE KINASE"/>
    <property type="match status" value="1"/>
</dbReference>
<dbReference type="Gene3D" id="1.10.10.10">
    <property type="entry name" value="Winged helix-like DNA-binding domain superfamily/Winged helix DNA-binding domain"/>
    <property type="match status" value="1"/>
</dbReference>
<dbReference type="InterPro" id="IPR000600">
    <property type="entry name" value="ROK"/>
</dbReference>
<dbReference type="EMBL" id="JAUHQA010000001">
    <property type="protein sequence ID" value="MDN4480696.1"/>
    <property type="molecule type" value="Genomic_DNA"/>
</dbReference>
<comment type="similarity">
    <text evidence="1">Belongs to the ROK (NagC/XylR) family.</text>
</comment>
<dbReference type="InterPro" id="IPR036390">
    <property type="entry name" value="WH_DNA-bd_sf"/>
</dbReference>
<dbReference type="Gene3D" id="3.30.420.40">
    <property type="match status" value="2"/>
</dbReference>
<organism evidence="3 4">
    <name type="scientific">Demequina muriae</name>
    <dbReference type="NCBI Taxonomy" id="3051664"/>
    <lineage>
        <taxon>Bacteria</taxon>
        <taxon>Bacillati</taxon>
        <taxon>Actinomycetota</taxon>
        <taxon>Actinomycetes</taxon>
        <taxon>Micrococcales</taxon>
        <taxon>Demequinaceae</taxon>
        <taxon>Demequina</taxon>
    </lineage>
</organism>
<dbReference type="Pfam" id="PF00480">
    <property type="entry name" value="ROK"/>
    <property type="match status" value="1"/>
</dbReference>
<sequence length="398" mass="40866">MTEATPPRPLAAGRGSRNESTRRHNLSTLLSLVHHRRSASRAELTRLTGLNRSTIGALVADLAAAGLVEETAPATGTVGRPSPIIRPDSRVTAIAVNPDVDAILVGLVGLGGVVHGRRRIALADVPSVDASIEHVRAAVAALTADAPVGLRVVGTGIAVPGLVRTSEGVVTRAPHLLWRDEPVAAAYAEAFGVPAAADNDANTALAAETLFGAGRERSDLIYLNGSTSGIGGGVLVGGAVLRGADGFAGELGHTLVTPGGEDCHCGRSGCLETEVNLQRLEAAAGDRALNHDDLDTALAGELPPALGDEIDRQVDVLARAIASFVSVFNPESAILGGFLGTMYALRTERLEAAVAAHAFSPLADGLRIERAALRDELLMVGAAELAFASLLADPLGER</sequence>
<reference evidence="3" key="1">
    <citation type="submission" date="2023-06" db="EMBL/GenBank/DDBJ databases">
        <title>Egi l300058.</title>
        <authorList>
            <person name="Gao L."/>
            <person name="Fang B.-Z."/>
            <person name="Li W.-J."/>
        </authorList>
    </citation>
    <scope>NUCLEOTIDE SEQUENCE</scope>
    <source>
        <strain evidence="3">EGI L300058</strain>
    </source>
</reference>
<dbReference type="Proteomes" id="UP001172708">
    <property type="component" value="Unassembled WGS sequence"/>
</dbReference>
<evidence type="ECO:0000256" key="2">
    <source>
        <dbReference type="SAM" id="MobiDB-lite"/>
    </source>
</evidence>
<name>A0ABT8GHE8_9MICO</name>
<evidence type="ECO:0000256" key="1">
    <source>
        <dbReference type="ARBA" id="ARBA00006479"/>
    </source>
</evidence>
<feature type="region of interest" description="Disordered" evidence="2">
    <location>
        <begin position="1"/>
        <end position="22"/>
    </location>
</feature>
<dbReference type="SUPFAM" id="SSF53067">
    <property type="entry name" value="Actin-like ATPase domain"/>
    <property type="match status" value="1"/>
</dbReference>
<proteinExistence type="inferred from homology"/>
<dbReference type="RefSeq" id="WP_301142149.1">
    <property type="nucleotide sequence ID" value="NZ_JAUHQA010000001.1"/>
</dbReference>
<dbReference type="InterPro" id="IPR036388">
    <property type="entry name" value="WH-like_DNA-bd_sf"/>
</dbReference>
<gene>
    <name evidence="3" type="ORF">QQX02_07145</name>
</gene>
<dbReference type="InterPro" id="IPR043129">
    <property type="entry name" value="ATPase_NBD"/>
</dbReference>
<accession>A0ABT8GHE8</accession>
<keyword evidence="4" id="KW-1185">Reference proteome</keyword>